<sequence length="153" mass="17127">MAEKPEDLNLPNAVIARLAKDALPENVNIAKEARTAIGKAASVFVLYATSCANNFAQKQKRKTLTATDVFEALEEMEFSQFIKPLKDSLALFRKEQKGKKEAAAETKRKKSDTASETEPESKRQKTTEDKKQTTEENDKEDDRAETEKNGDES</sequence>
<dbReference type="SUPFAM" id="SSF47113">
    <property type="entry name" value="Histone-fold"/>
    <property type="match status" value="1"/>
</dbReference>
<dbReference type="InterPro" id="IPR051377">
    <property type="entry name" value="DNA_Pol-Epsilon_Subunit"/>
</dbReference>
<feature type="compositionally biased region" description="Basic and acidic residues" evidence="4">
    <location>
        <begin position="119"/>
        <end position="153"/>
    </location>
</feature>
<feature type="region of interest" description="Disordered" evidence="4">
    <location>
        <begin position="95"/>
        <end position="153"/>
    </location>
</feature>
<name>A0ABN8M607_9CNID</name>
<proteinExistence type="predicted"/>
<dbReference type="Proteomes" id="UP001159427">
    <property type="component" value="Unassembled WGS sequence"/>
</dbReference>
<dbReference type="PANTHER" id="PTHR46172">
    <property type="entry name" value="DNA POLYMERASE EPSILON SUBUNIT 3"/>
    <property type="match status" value="1"/>
</dbReference>
<dbReference type="CDD" id="cd22928">
    <property type="entry name" value="HFD_POLE3_DPB4"/>
    <property type="match status" value="1"/>
</dbReference>
<evidence type="ECO:0000256" key="4">
    <source>
        <dbReference type="SAM" id="MobiDB-lite"/>
    </source>
</evidence>
<evidence type="ECO:0000259" key="5">
    <source>
        <dbReference type="Pfam" id="PF00808"/>
    </source>
</evidence>
<comment type="caution">
    <text evidence="6">The sequence shown here is derived from an EMBL/GenBank/DDBJ whole genome shotgun (WGS) entry which is preliminary data.</text>
</comment>
<dbReference type="InterPro" id="IPR003958">
    <property type="entry name" value="CBFA_NFYB_domain"/>
</dbReference>
<dbReference type="Gene3D" id="1.10.20.10">
    <property type="entry name" value="Histone, subunit A"/>
    <property type="match status" value="1"/>
</dbReference>
<comment type="subcellular location">
    <subcellularLocation>
        <location evidence="1">Nucleus</location>
    </subcellularLocation>
</comment>
<feature type="domain" description="Transcription factor CBF/NF-Y/archaeal histone" evidence="5">
    <location>
        <begin position="9"/>
        <end position="73"/>
    </location>
</feature>
<evidence type="ECO:0000313" key="7">
    <source>
        <dbReference type="Proteomes" id="UP001159427"/>
    </source>
</evidence>
<dbReference type="InterPro" id="IPR009072">
    <property type="entry name" value="Histone-fold"/>
</dbReference>
<protein>
    <recommendedName>
        <fullName evidence="3">DNA polymerase epsilon subunit 3</fullName>
    </recommendedName>
</protein>
<organism evidence="6 7">
    <name type="scientific">Porites evermanni</name>
    <dbReference type="NCBI Taxonomy" id="104178"/>
    <lineage>
        <taxon>Eukaryota</taxon>
        <taxon>Metazoa</taxon>
        <taxon>Cnidaria</taxon>
        <taxon>Anthozoa</taxon>
        <taxon>Hexacorallia</taxon>
        <taxon>Scleractinia</taxon>
        <taxon>Fungiina</taxon>
        <taxon>Poritidae</taxon>
        <taxon>Porites</taxon>
    </lineage>
</organism>
<dbReference type="EMBL" id="CALNXI010000334">
    <property type="protein sequence ID" value="CAH3025044.1"/>
    <property type="molecule type" value="Genomic_DNA"/>
</dbReference>
<evidence type="ECO:0000256" key="2">
    <source>
        <dbReference type="ARBA" id="ARBA00023242"/>
    </source>
</evidence>
<keyword evidence="2" id="KW-0539">Nucleus</keyword>
<evidence type="ECO:0000256" key="1">
    <source>
        <dbReference type="ARBA" id="ARBA00004123"/>
    </source>
</evidence>
<keyword evidence="7" id="KW-1185">Reference proteome</keyword>
<reference evidence="6 7" key="1">
    <citation type="submission" date="2022-05" db="EMBL/GenBank/DDBJ databases">
        <authorList>
            <consortium name="Genoscope - CEA"/>
            <person name="William W."/>
        </authorList>
    </citation>
    <scope>NUCLEOTIDE SEQUENCE [LARGE SCALE GENOMIC DNA]</scope>
</reference>
<dbReference type="Pfam" id="PF00808">
    <property type="entry name" value="CBFD_NFYB_HMF"/>
    <property type="match status" value="1"/>
</dbReference>
<dbReference type="PANTHER" id="PTHR46172:SF1">
    <property type="entry name" value="DNA POLYMERASE EPSILON SUBUNIT 3"/>
    <property type="match status" value="1"/>
</dbReference>
<evidence type="ECO:0000313" key="6">
    <source>
        <dbReference type="EMBL" id="CAH3025044.1"/>
    </source>
</evidence>
<feature type="compositionally biased region" description="Basic and acidic residues" evidence="4">
    <location>
        <begin position="95"/>
        <end position="106"/>
    </location>
</feature>
<gene>
    <name evidence="6" type="ORF">PEVE_00024903</name>
</gene>
<evidence type="ECO:0000256" key="3">
    <source>
        <dbReference type="ARBA" id="ARBA00039793"/>
    </source>
</evidence>
<accession>A0ABN8M607</accession>